<organism evidence="1 2">
    <name type="scientific">Candidatus Methanofastidiosum methylothiophilum</name>
    <dbReference type="NCBI Taxonomy" id="1705564"/>
    <lineage>
        <taxon>Archaea</taxon>
        <taxon>Methanobacteriati</taxon>
        <taxon>Methanobacteriota</taxon>
        <taxon>Stenosarchaea group</taxon>
        <taxon>Candidatus Methanofastidiosia</taxon>
        <taxon>Candidatus Methanofastidiosales</taxon>
        <taxon>Candidatus Methanofastidiosaceae</taxon>
        <taxon>Candidatus Methanofastidiosum</taxon>
    </lineage>
</organism>
<reference evidence="1 2" key="1">
    <citation type="journal article" date="2016" name="ISME J.">
        <title>Chasing the elusive Euryarchaeota class WSA2: genomes reveal a uniquely fastidious methyl-reducing methanogen.</title>
        <authorList>
            <person name="Nobu M.K."/>
            <person name="Narihiro T."/>
            <person name="Kuroda K."/>
            <person name="Mei R."/>
            <person name="Liu W.T."/>
        </authorList>
    </citation>
    <scope>NUCLEOTIDE SEQUENCE [LARGE SCALE GENOMIC DNA]</scope>
    <source>
        <strain evidence="1">B03fssc0709_Meth_Bin005</strain>
    </source>
</reference>
<gene>
    <name evidence="1" type="ORF">APG10_01779</name>
</gene>
<proteinExistence type="predicted"/>
<dbReference type="Proteomes" id="UP000092401">
    <property type="component" value="Unassembled WGS sequence"/>
</dbReference>
<evidence type="ECO:0000313" key="1">
    <source>
        <dbReference type="EMBL" id="KYC44380.1"/>
    </source>
</evidence>
<name>A0A150IHB4_9EURY</name>
<dbReference type="EMBL" id="LNGE01000072">
    <property type="protein sequence ID" value="KYC44380.1"/>
    <property type="molecule type" value="Genomic_DNA"/>
</dbReference>
<evidence type="ECO:0000313" key="2">
    <source>
        <dbReference type="Proteomes" id="UP000092401"/>
    </source>
</evidence>
<accession>A0A150IHB4</accession>
<sequence>MYRIVFYQSDKGWEFEVYHNARLIYNTEGSFVNYPHTLIRALYCIKGLLDMLHID</sequence>
<dbReference type="AlphaFoldDB" id="A0A150IHB4"/>
<protein>
    <submittedName>
        <fullName evidence="1">Uncharacterized protein</fullName>
    </submittedName>
</protein>
<comment type="caution">
    <text evidence="1">The sequence shown here is derived from an EMBL/GenBank/DDBJ whole genome shotgun (WGS) entry which is preliminary data.</text>
</comment>